<protein>
    <submittedName>
        <fullName evidence="6">Uncharacterized protein</fullName>
    </submittedName>
</protein>
<keyword evidence="3 5" id="KW-1133">Transmembrane helix</keyword>
<evidence type="ECO:0000256" key="1">
    <source>
        <dbReference type="ARBA" id="ARBA00004141"/>
    </source>
</evidence>
<evidence type="ECO:0000313" key="7">
    <source>
        <dbReference type="Proteomes" id="UP001345691"/>
    </source>
</evidence>
<feature type="transmembrane region" description="Helical" evidence="5">
    <location>
        <begin position="85"/>
        <end position="102"/>
    </location>
</feature>
<evidence type="ECO:0000313" key="6">
    <source>
        <dbReference type="EMBL" id="KAK5062134.1"/>
    </source>
</evidence>
<comment type="subcellular location">
    <subcellularLocation>
        <location evidence="1">Membrane</location>
        <topology evidence="1">Multi-pass membrane protein</topology>
    </subcellularLocation>
</comment>
<evidence type="ECO:0000256" key="5">
    <source>
        <dbReference type="SAM" id="Phobius"/>
    </source>
</evidence>
<comment type="caution">
    <text evidence="6">The sequence shown here is derived from an EMBL/GenBank/DDBJ whole genome shotgun (WGS) entry which is preliminary data.</text>
</comment>
<sequence length="630" mass="72200">MAQPRRKSRHRHSFKSLLRTKSHPRWKTSKLSALQFIGDFVGSLSTPTIVGYGHLALLYALINNTIFVLFRLADPGTINLVKSGITLATALTSMIFLGSNVARLQWAAIGFQICGLMLSQYHPGQTFVSAIAGVFNQYLLKSQSATLHAQNMVLYNFSIIFNATIHWTIKALKPEEPAPVLKGLAITAIYKYADAIAKCFATAISTAILLYLAPLLFHTEFSFLMLPGTLIVFIATWMYMETASPRETQESTETLAAMPLDKPKLSPVKCMISAFTPWGSLTWYGMTVTTVLLTSAIVALNTWDIRGTQNPGTTPLDNPTAVNPAGVRSPFANTVGFLRMNNHAERIPNMLEKYEPFFHTFHYSARPGAGPEWPTTETLNLTHSTWDNHMTVYMPVAKLMRLLLSDEKYDSIDGLLNFHLDVWLNPMEFEHMDFTRAWLVNGRGCPVKEHDWDDEREWPWWDSQDMWNEGVNRLKSLNGTKYEVDKIRIFHGCSDLYYIPRRYFEDFIYLVETWYPTFHENTIPTTLDVLDRAYRREEGTQQVLWLADCWFQWGSAYPSEEALQYRRCGHRIWLNEPKQTEIQFRQARSASCTLERGEYHFCHGHRKSETGCFHTRLCIVTVTRMVSAHR</sequence>
<proteinExistence type="predicted"/>
<dbReference type="Proteomes" id="UP001345691">
    <property type="component" value="Unassembled WGS sequence"/>
</dbReference>
<keyword evidence="7" id="KW-1185">Reference proteome</keyword>
<dbReference type="EMBL" id="JAVRRF010000008">
    <property type="protein sequence ID" value="KAK5062134.1"/>
    <property type="molecule type" value="Genomic_DNA"/>
</dbReference>
<evidence type="ECO:0000256" key="3">
    <source>
        <dbReference type="ARBA" id="ARBA00022989"/>
    </source>
</evidence>
<evidence type="ECO:0000256" key="4">
    <source>
        <dbReference type="ARBA" id="ARBA00023136"/>
    </source>
</evidence>
<feature type="transmembrane region" description="Helical" evidence="5">
    <location>
        <begin position="281"/>
        <end position="300"/>
    </location>
</feature>
<accession>A0ABR0JG01</accession>
<organism evidence="6 7">
    <name type="scientific">Exophiala sideris</name>
    <dbReference type="NCBI Taxonomy" id="1016849"/>
    <lineage>
        <taxon>Eukaryota</taxon>
        <taxon>Fungi</taxon>
        <taxon>Dikarya</taxon>
        <taxon>Ascomycota</taxon>
        <taxon>Pezizomycotina</taxon>
        <taxon>Eurotiomycetes</taxon>
        <taxon>Chaetothyriomycetidae</taxon>
        <taxon>Chaetothyriales</taxon>
        <taxon>Herpotrichiellaceae</taxon>
        <taxon>Exophiala</taxon>
    </lineage>
</organism>
<feature type="transmembrane region" description="Helical" evidence="5">
    <location>
        <begin position="221"/>
        <end position="240"/>
    </location>
</feature>
<dbReference type="InterPro" id="IPR007271">
    <property type="entry name" value="Nuc_sug_transpt"/>
</dbReference>
<name>A0ABR0JG01_9EURO</name>
<feature type="transmembrane region" description="Helical" evidence="5">
    <location>
        <begin position="189"/>
        <end position="212"/>
    </location>
</feature>
<keyword evidence="2 5" id="KW-0812">Transmembrane</keyword>
<evidence type="ECO:0000256" key="2">
    <source>
        <dbReference type="ARBA" id="ARBA00022692"/>
    </source>
</evidence>
<reference evidence="6 7" key="1">
    <citation type="submission" date="2023-08" db="EMBL/GenBank/DDBJ databases">
        <title>Black Yeasts Isolated from many extreme environments.</title>
        <authorList>
            <person name="Coleine C."/>
            <person name="Stajich J.E."/>
            <person name="Selbmann L."/>
        </authorList>
    </citation>
    <scope>NUCLEOTIDE SEQUENCE [LARGE SCALE GENOMIC DNA]</scope>
    <source>
        <strain evidence="6 7">CCFEE 6328</strain>
    </source>
</reference>
<dbReference type="PANTHER" id="PTHR10231">
    <property type="entry name" value="NUCLEOTIDE-SUGAR TRANSMEMBRANE TRANSPORTER"/>
    <property type="match status" value="1"/>
</dbReference>
<keyword evidence="4 5" id="KW-0472">Membrane</keyword>
<gene>
    <name evidence="6" type="ORF">LTR69_004492</name>
</gene>